<evidence type="ECO:0000313" key="2">
    <source>
        <dbReference type="Proteomes" id="UP000031829"/>
    </source>
</evidence>
<dbReference type="RefSeq" id="WP_013059510.1">
    <property type="nucleotide sequence ID" value="NZ_BCVB01000008.1"/>
</dbReference>
<dbReference type="GeneID" id="93645290"/>
<dbReference type="EMBL" id="CP009920">
    <property type="protein sequence ID" value="AJI22390.1"/>
    <property type="molecule type" value="Genomic_DNA"/>
</dbReference>
<dbReference type="InterPro" id="IPR025547">
    <property type="entry name" value="YtzH"/>
</dbReference>
<dbReference type="HOGENOM" id="CLU_184238_0_0_9"/>
<gene>
    <name evidence="1" type="ORF">BG04_1825</name>
</gene>
<proteinExistence type="predicted"/>
<dbReference type="AlphaFoldDB" id="A0A0B6ABT8"/>
<organism evidence="1 2">
    <name type="scientific">Priestia megaterium (strain ATCC 14581 / DSM 32 / CCUG 1817 / JCM 2506 / NBRC 15308 / NCIMB 9376 / NCTC 10342 / NRRL B-14308 / VKM B-512 / Ford 19)</name>
    <name type="common">Bacillus megaterium</name>
    <dbReference type="NCBI Taxonomy" id="1348623"/>
    <lineage>
        <taxon>Bacteria</taxon>
        <taxon>Bacillati</taxon>
        <taxon>Bacillota</taxon>
        <taxon>Bacilli</taxon>
        <taxon>Bacillales</taxon>
        <taxon>Bacillaceae</taxon>
        <taxon>Priestia</taxon>
    </lineage>
</organism>
<dbReference type="KEGG" id="bmeg:BG04_1825"/>
<accession>A0A0B6ABT8</accession>
<evidence type="ECO:0000313" key="1">
    <source>
        <dbReference type="EMBL" id="AJI22390.1"/>
    </source>
</evidence>
<dbReference type="Pfam" id="PF14165">
    <property type="entry name" value="YtzH"/>
    <property type="match status" value="1"/>
</dbReference>
<sequence length="92" mass="10350">MPLNAEHQMNILKDILSNHQSDCCGTVAECEQVERLIQSMLAKGYASTDVQATLQNVYKYTQDAKSAAHLDEHIQTNQQNLSQWVQELSTLS</sequence>
<name>A0A0B6ABT8_PRIM2</name>
<reference evidence="1 2" key="1">
    <citation type="journal article" date="2015" name="Genome Announc.">
        <title>Complete genome sequences for 35 biothreat assay-relevant bacillus species.</title>
        <authorList>
            <person name="Johnson S.L."/>
            <person name="Daligault H.E."/>
            <person name="Davenport K.W."/>
            <person name="Jaissle J."/>
            <person name="Frey K.G."/>
            <person name="Ladner J.T."/>
            <person name="Broomall S.M."/>
            <person name="Bishop-Lilly K.A."/>
            <person name="Bruce D.C."/>
            <person name="Gibbons H.S."/>
            <person name="Coyne S.R."/>
            <person name="Lo C.C."/>
            <person name="Meincke L."/>
            <person name="Munk A.C."/>
            <person name="Koroleva G.I."/>
            <person name="Rosenzweig C.N."/>
            <person name="Palacios G.F."/>
            <person name="Redden C.L."/>
            <person name="Minogue T.D."/>
            <person name="Chain P.S."/>
        </authorList>
    </citation>
    <scope>NUCLEOTIDE SEQUENCE [LARGE SCALE GENOMIC DNA]</scope>
    <source>
        <strain evidence="2">ATCC 14581 / DSM 32 / JCM 2506 / NBRC 15308 / NCIMB 9376 / NCTC 10342 / NRRL B-14308 / VKM B-512</strain>
    </source>
</reference>
<dbReference type="Proteomes" id="UP000031829">
    <property type="component" value="Chromosome"/>
</dbReference>
<protein>
    <submittedName>
        <fullName evidence="1">YtzH-like family protein</fullName>
    </submittedName>
</protein>